<evidence type="ECO:0000256" key="4">
    <source>
        <dbReference type="ARBA" id="ARBA00023163"/>
    </source>
</evidence>
<dbReference type="InterPro" id="IPR007219">
    <property type="entry name" value="XnlR_reg_dom"/>
</dbReference>
<dbReference type="STRING" id="5539.A0A3E2GV23"/>
<protein>
    <recommendedName>
        <fullName evidence="6">Xylanolytic transcriptional activator regulatory domain-containing protein</fullName>
    </recommendedName>
</protein>
<feature type="domain" description="Xylanolytic transcriptional activator regulatory" evidence="6">
    <location>
        <begin position="249"/>
        <end position="450"/>
    </location>
</feature>
<keyword evidence="8" id="KW-1185">Reference proteome</keyword>
<dbReference type="GO" id="GO:0003677">
    <property type="term" value="F:DNA binding"/>
    <property type="evidence" value="ECO:0007669"/>
    <property type="project" value="InterPro"/>
</dbReference>
<dbReference type="GO" id="GO:0008270">
    <property type="term" value="F:zinc ion binding"/>
    <property type="evidence" value="ECO:0007669"/>
    <property type="project" value="InterPro"/>
</dbReference>
<evidence type="ECO:0000313" key="8">
    <source>
        <dbReference type="Proteomes" id="UP000258309"/>
    </source>
</evidence>
<dbReference type="OrthoDB" id="10018191at2759"/>
<dbReference type="PANTHER" id="PTHR47660">
    <property type="entry name" value="TRANSCRIPTION FACTOR WITH C2H2 AND ZN(2)-CYS(6) DNA BINDING DOMAIN (EUROFUNG)-RELATED-RELATED"/>
    <property type="match status" value="1"/>
</dbReference>
<evidence type="ECO:0000313" key="7">
    <source>
        <dbReference type="EMBL" id="RFU24950.1"/>
    </source>
</evidence>
<keyword evidence="2" id="KW-0862">Zinc</keyword>
<accession>A0A3E2GV23</accession>
<feature type="non-terminal residue" evidence="7">
    <location>
        <position position="1"/>
    </location>
</feature>
<dbReference type="CDD" id="cd12148">
    <property type="entry name" value="fungal_TF_MHR"/>
    <property type="match status" value="1"/>
</dbReference>
<dbReference type="GO" id="GO:0006351">
    <property type="term" value="P:DNA-templated transcription"/>
    <property type="evidence" value="ECO:0007669"/>
    <property type="project" value="InterPro"/>
</dbReference>
<comment type="caution">
    <text evidence="7">The sequence shown here is derived from an EMBL/GenBank/DDBJ whole genome shotgun (WGS) entry which is preliminary data.</text>
</comment>
<gene>
    <name evidence="7" type="ORF">B7463_g11388</name>
</gene>
<organism evidence="7 8">
    <name type="scientific">Scytalidium lignicola</name>
    <name type="common">Hyphomycete</name>
    <dbReference type="NCBI Taxonomy" id="5539"/>
    <lineage>
        <taxon>Eukaryota</taxon>
        <taxon>Fungi</taxon>
        <taxon>Dikarya</taxon>
        <taxon>Ascomycota</taxon>
        <taxon>Pezizomycotina</taxon>
        <taxon>Leotiomycetes</taxon>
        <taxon>Leotiomycetes incertae sedis</taxon>
        <taxon>Scytalidium</taxon>
    </lineage>
</organism>
<dbReference type="AlphaFoldDB" id="A0A3E2GV23"/>
<dbReference type="PANTHER" id="PTHR47660:SF7">
    <property type="entry name" value="TRANSCRIPTION FACTOR WITH C2H2 AND ZN(2)-CYS(6) DNA BINDING DOMAIN (EUROFUNG)"/>
    <property type="match status" value="1"/>
</dbReference>
<evidence type="ECO:0000256" key="2">
    <source>
        <dbReference type="ARBA" id="ARBA00022833"/>
    </source>
</evidence>
<dbReference type="Pfam" id="PF04082">
    <property type="entry name" value="Fungal_trans"/>
    <property type="match status" value="1"/>
</dbReference>
<keyword evidence="1" id="KW-0479">Metal-binding</keyword>
<reference evidence="7 8" key="1">
    <citation type="submission" date="2018-05" db="EMBL/GenBank/DDBJ databases">
        <title>Draft genome sequence of Scytalidium lignicola DSM 105466, a ubiquitous saprotrophic fungus.</title>
        <authorList>
            <person name="Buettner E."/>
            <person name="Gebauer A.M."/>
            <person name="Hofrichter M."/>
            <person name="Liers C."/>
            <person name="Kellner H."/>
        </authorList>
    </citation>
    <scope>NUCLEOTIDE SEQUENCE [LARGE SCALE GENOMIC DNA]</scope>
    <source>
        <strain evidence="7 8">DSM 105466</strain>
    </source>
</reference>
<keyword evidence="5" id="KW-0539">Nucleus</keyword>
<dbReference type="EMBL" id="NCSJ02000382">
    <property type="protein sequence ID" value="RFU24950.1"/>
    <property type="molecule type" value="Genomic_DNA"/>
</dbReference>
<evidence type="ECO:0000259" key="6">
    <source>
        <dbReference type="Pfam" id="PF04082"/>
    </source>
</evidence>
<evidence type="ECO:0000256" key="5">
    <source>
        <dbReference type="ARBA" id="ARBA00023242"/>
    </source>
</evidence>
<proteinExistence type="predicted"/>
<sequence>MPINGGDAILLVMGVSNRELSVTGKFPAKHALIPGGIALIVAIKVGESSYDATDRTIHDSVAPASHDDVTPPSMDIAPIDELLATSWPWLHEELFIQDTISFYAHLGKNLLNTDELTPSSINPVLSSINNNIYHLTQSRQLSRFEKETVEAARLSQKQAALFHRSNGSLGQSTPLEPEYPKNNTSTLSARLELVNELVTHALKPDTEFSSSQSHRGYWRASSLKLFEVFSWTEFAVPDHNVPILYKFVDLFTEYFHPLWPLLPSYSFDPDVLHPILYLTLTSIGAMYGDTIYHQYGAMMHESIRKHIIAPPANHNLNEDSLWLGQSRVLTQVAALYFGQKMAFSHAQRLGGILVSQGRRMKLFNHSKTKFMLAHSRETSNRGTPGEILSRVIVLEARKRLAFAILRAEVYTSFLLNTRPLVSADEIDIELPCSDDIWTGEEEDGDTLLKVFQQDDTPGRNLLFSDIVRDAMDQNDTPLLLGPTGQELTLFGLQDWIN</sequence>
<dbReference type="Proteomes" id="UP000258309">
    <property type="component" value="Unassembled WGS sequence"/>
</dbReference>
<evidence type="ECO:0000256" key="1">
    <source>
        <dbReference type="ARBA" id="ARBA00022723"/>
    </source>
</evidence>
<keyword evidence="4" id="KW-0804">Transcription</keyword>
<feature type="non-terminal residue" evidence="7">
    <location>
        <position position="497"/>
    </location>
</feature>
<keyword evidence="3" id="KW-0805">Transcription regulation</keyword>
<name>A0A3E2GV23_SCYLI</name>
<evidence type="ECO:0000256" key="3">
    <source>
        <dbReference type="ARBA" id="ARBA00023015"/>
    </source>
</evidence>